<protein>
    <recommendedName>
        <fullName evidence="4">Fungal-type protein kinase domain-containing protein</fullName>
    </recommendedName>
</protein>
<keyword evidence="3" id="KW-1185">Reference proteome</keyword>
<comment type="caution">
    <text evidence="2">The sequence shown here is derived from an EMBL/GenBank/DDBJ whole genome shotgun (WGS) entry which is preliminary data.</text>
</comment>
<evidence type="ECO:0000256" key="1">
    <source>
        <dbReference type="SAM" id="MobiDB-lite"/>
    </source>
</evidence>
<feature type="compositionally biased region" description="Polar residues" evidence="1">
    <location>
        <begin position="33"/>
        <end position="48"/>
    </location>
</feature>
<dbReference type="EMBL" id="JASNQZ010000011">
    <property type="protein sequence ID" value="KAL0952125.1"/>
    <property type="molecule type" value="Genomic_DNA"/>
</dbReference>
<gene>
    <name evidence="2" type="ORF">HGRIS_008753</name>
</gene>
<feature type="region of interest" description="Disordered" evidence="1">
    <location>
        <begin position="33"/>
        <end position="55"/>
    </location>
</feature>
<evidence type="ECO:0000313" key="2">
    <source>
        <dbReference type="EMBL" id="KAL0952125.1"/>
    </source>
</evidence>
<evidence type="ECO:0008006" key="4">
    <source>
        <dbReference type="Google" id="ProtNLM"/>
    </source>
</evidence>
<evidence type="ECO:0000313" key="3">
    <source>
        <dbReference type="Proteomes" id="UP001556367"/>
    </source>
</evidence>
<reference evidence="3" key="1">
    <citation type="submission" date="2024-06" db="EMBL/GenBank/DDBJ databases">
        <title>Multi-omics analyses provide insights into the biosynthesis of the anticancer antibiotic pleurotin in Hohenbuehelia grisea.</title>
        <authorList>
            <person name="Weaver J.A."/>
            <person name="Alberti F."/>
        </authorList>
    </citation>
    <scope>NUCLEOTIDE SEQUENCE [LARGE SCALE GENOMIC DNA]</scope>
    <source>
        <strain evidence="3">T-177</strain>
    </source>
</reference>
<proteinExistence type="predicted"/>
<name>A0ABR3J9G8_9AGAR</name>
<accession>A0ABR3J9G8</accession>
<feature type="region of interest" description="Disordered" evidence="1">
    <location>
        <begin position="190"/>
        <end position="229"/>
    </location>
</feature>
<dbReference type="Proteomes" id="UP001556367">
    <property type="component" value="Unassembled WGS sequence"/>
</dbReference>
<sequence>MRDVPLLPRPIDHSSLYSRLTIVLRHSASVSSTALDSPSQHPGTSRRTMGSRDSCPPSLVHTPIDDLESFIWVLYYTLLEFSPDLNATDTDRWNHLNSDYLVAILSAKLAIRERWTSLKEGNKPAKLPIYIRPFYNLLTAWFETARVSIVKLQNLLDDDDDENERLSLSRLTTLSKETYKRYIQEGLEHIPSLPEDFPEPQTSTTSTSTAAGPAMKPLQPKMKNLRPKS</sequence>
<organism evidence="2 3">
    <name type="scientific">Hohenbuehelia grisea</name>
    <dbReference type="NCBI Taxonomy" id="104357"/>
    <lineage>
        <taxon>Eukaryota</taxon>
        <taxon>Fungi</taxon>
        <taxon>Dikarya</taxon>
        <taxon>Basidiomycota</taxon>
        <taxon>Agaricomycotina</taxon>
        <taxon>Agaricomycetes</taxon>
        <taxon>Agaricomycetidae</taxon>
        <taxon>Agaricales</taxon>
        <taxon>Pleurotineae</taxon>
        <taxon>Pleurotaceae</taxon>
        <taxon>Hohenbuehelia</taxon>
    </lineage>
</organism>